<protein>
    <submittedName>
        <fullName evidence="4">Cytosine deaminase</fullName>
        <ecNumber evidence="4">3.5.4.1</ecNumber>
    </submittedName>
</protein>
<dbReference type="EC" id="3.5.4.1" evidence="4"/>
<dbReference type="InterPro" id="IPR013108">
    <property type="entry name" value="Amidohydro_3"/>
</dbReference>
<dbReference type="PANTHER" id="PTHR32027">
    <property type="entry name" value="CYTOSINE DEAMINASE"/>
    <property type="match status" value="1"/>
</dbReference>
<dbReference type="SUPFAM" id="SSF51556">
    <property type="entry name" value="Metallo-dependent hydrolases"/>
    <property type="match status" value="1"/>
</dbReference>
<organism evidence="4 5">
    <name type="scientific">Paenibacillus rigui</name>
    <dbReference type="NCBI Taxonomy" id="554312"/>
    <lineage>
        <taxon>Bacteria</taxon>
        <taxon>Bacillati</taxon>
        <taxon>Bacillota</taxon>
        <taxon>Bacilli</taxon>
        <taxon>Bacillales</taxon>
        <taxon>Paenibacillaceae</taxon>
        <taxon>Paenibacillus</taxon>
    </lineage>
</organism>
<dbReference type="RefSeq" id="WP_094013007.1">
    <property type="nucleotide sequence ID" value="NZ_NMQW01000002.1"/>
</dbReference>
<keyword evidence="1" id="KW-0479">Metal-binding</keyword>
<dbReference type="OrthoDB" id="9815027at2"/>
<name>A0A229UW08_9BACL</name>
<gene>
    <name evidence="4" type="ORF">CF651_01155</name>
</gene>
<dbReference type="Pfam" id="PF07969">
    <property type="entry name" value="Amidohydro_3"/>
    <property type="match status" value="1"/>
</dbReference>
<dbReference type="GO" id="GO:0046872">
    <property type="term" value="F:metal ion binding"/>
    <property type="evidence" value="ECO:0007669"/>
    <property type="project" value="UniProtKB-KW"/>
</dbReference>
<dbReference type="PANTHER" id="PTHR32027:SF0">
    <property type="entry name" value="CYTOSINE DEAMINASE"/>
    <property type="match status" value="1"/>
</dbReference>
<dbReference type="InterPro" id="IPR032466">
    <property type="entry name" value="Metal_Hydrolase"/>
</dbReference>
<evidence type="ECO:0000259" key="3">
    <source>
        <dbReference type="Pfam" id="PF07969"/>
    </source>
</evidence>
<dbReference type="EMBL" id="NMQW01000002">
    <property type="protein sequence ID" value="OXM87757.1"/>
    <property type="molecule type" value="Genomic_DNA"/>
</dbReference>
<dbReference type="GO" id="GO:0004131">
    <property type="term" value="F:cytosine deaminase activity"/>
    <property type="evidence" value="ECO:0007669"/>
    <property type="project" value="UniProtKB-EC"/>
</dbReference>
<proteinExistence type="predicted"/>
<sequence length="421" mass="46765">MFDLLIRQAKLLSQEAPVDIGIQKGSIAHIGDLTHAVARQVIEASGQLVLPPLVESHIHLDTVLTAGTPRWNESGTLFEGIGIWQERKAALSREDVLARAMRVIESQMKQGILFVRSQADISDPLLTALRALLEVRERVAPYMTLQVIAFPQDGLVACPDNQARLEEAIRLGADGIGAIPHCEPTREAGVESLKICFDLAKRYDKQVHVFCDELDDEHSRFLEVVAQMAIKTGLRHRVTASHVSATAYYNEAYFQKLLGLVARSGIHIVACPLINSAMQGRFDTYPRGRGIARIKEFWQAGVNVSIAHDDIQTPFYPLGSANMMQAAHMALHLAHMTGREELEEMVRMVTLRAARTLGIDGDYGIEVGKPGSMVIYPVTEPADLLRLQPHCRYVIYRGEVLAETEPVTTLFHRPWSVLESI</sequence>
<dbReference type="GO" id="GO:0035888">
    <property type="term" value="F:isoguanine deaminase activity"/>
    <property type="evidence" value="ECO:0007669"/>
    <property type="project" value="TreeGrafter"/>
</dbReference>
<feature type="domain" description="Amidohydrolase 3" evidence="3">
    <location>
        <begin position="40"/>
        <end position="401"/>
    </location>
</feature>
<comment type="caution">
    <text evidence="4">The sequence shown here is derived from an EMBL/GenBank/DDBJ whole genome shotgun (WGS) entry which is preliminary data.</text>
</comment>
<dbReference type="InterPro" id="IPR052349">
    <property type="entry name" value="Metallo-hydrolase_Enzymes"/>
</dbReference>
<reference evidence="4 5" key="1">
    <citation type="submission" date="2017-07" db="EMBL/GenBank/DDBJ databases">
        <title>Genome sequencing and assembly of Paenibacillus rigui.</title>
        <authorList>
            <person name="Mayilraj S."/>
        </authorList>
    </citation>
    <scope>NUCLEOTIDE SEQUENCE [LARGE SCALE GENOMIC DNA]</scope>
    <source>
        <strain evidence="4 5">JCM 16352</strain>
    </source>
</reference>
<dbReference type="Gene3D" id="2.30.40.10">
    <property type="entry name" value="Urease, subunit C, domain 1"/>
    <property type="match status" value="1"/>
</dbReference>
<evidence type="ECO:0000256" key="2">
    <source>
        <dbReference type="ARBA" id="ARBA00022801"/>
    </source>
</evidence>
<dbReference type="InterPro" id="IPR011059">
    <property type="entry name" value="Metal-dep_hydrolase_composite"/>
</dbReference>
<evidence type="ECO:0000313" key="4">
    <source>
        <dbReference type="EMBL" id="OXM87757.1"/>
    </source>
</evidence>
<accession>A0A229UW08</accession>
<evidence type="ECO:0000313" key="5">
    <source>
        <dbReference type="Proteomes" id="UP000215509"/>
    </source>
</evidence>
<dbReference type="SUPFAM" id="SSF51338">
    <property type="entry name" value="Composite domain of metallo-dependent hydrolases"/>
    <property type="match status" value="1"/>
</dbReference>
<evidence type="ECO:0000256" key="1">
    <source>
        <dbReference type="ARBA" id="ARBA00022723"/>
    </source>
</evidence>
<keyword evidence="2 4" id="KW-0378">Hydrolase</keyword>
<keyword evidence="5" id="KW-1185">Reference proteome</keyword>
<dbReference type="NCBIfam" id="NF006685">
    <property type="entry name" value="PRK09230.1"/>
    <property type="match status" value="1"/>
</dbReference>
<dbReference type="Proteomes" id="UP000215509">
    <property type="component" value="Unassembled WGS sequence"/>
</dbReference>
<dbReference type="AlphaFoldDB" id="A0A229UW08"/>
<dbReference type="GO" id="GO:0006209">
    <property type="term" value="P:cytosine catabolic process"/>
    <property type="evidence" value="ECO:0007669"/>
    <property type="project" value="TreeGrafter"/>
</dbReference>
<dbReference type="CDD" id="cd01293">
    <property type="entry name" value="Bact_CD"/>
    <property type="match status" value="1"/>
</dbReference>
<dbReference type="FunFam" id="3.20.20.140:FF:000019">
    <property type="entry name" value="Cytosine deaminase"/>
    <property type="match status" value="1"/>
</dbReference>
<dbReference type="Gene3D" id="3.20.20.140">
    <property type="entry name" value="Metal-dependent hydrolases"/>
    <property type="match status" value="1"/>
</dbReference>